<reference evidence="8" key="1">
    <citation type="submission" date="2020-05" db="UniProtKB">
        <authorList>
            <consortium name="EnsemblMetazoa"/>
        </authorList>
    </citation>
    <scope>IDENTIFICATION</scope>
    <source>
        <strain evidence="8">BB02</strain>
    </source>
</reference>
<dbReference type="GO" id="GO:0075523">
    <property type="term" value="P:viral translational frameshifting"/>
    <property type="evidence" value="ECO:0007669"/>
    <property type="project" value="TreeGrafter"/>
</dbReference>
<sequence>MSGSHSLESQARRLRELFRGRFNQATATNLIDKKGGLENASDFLLNGDVEEVRAFLQSDPSYLESLRQDSKQVASLLENCIDSSIRQFACKKCNKYWWRRVPARKEVSKCNNCKVRYEPIPTDLEWGVGKFICVCGNEFPGFGQMGITLSPCYNCGEMVPIHHMLPPRKNISRKTKAPHSCNAPDCISHAKHRGQMAPPAYVNDITHGISDLSIAVFSRYYQDGRPPIPASAQRGPGSYRNTPNVNGGYPIPYGGGQYYNHGGQSYNPNGHGRSGSTIKQTCVHPKANFSIPMFSTKHRSTGSTVTTCLSQGSLDDKSTRGAPSLPSINEG</sequence>
<evidence type="ECO:0000313" key="9">
    <source>
        <dbReference type="Proteomes" id="UP000076420"/>
    </source>
</evidence>
<evidence type="ECO:0000256" key="6">
    <source>
        <dbReference type="ARBA" id="ARBA00023242"/>
    </source>
</evidence>
<organism evidence="8 9">
    <name type="scientific">Biomphalaria glabrata</name>
    <name type="common">Bloodfluke planorb</name>
    <name type="synonym">Freshwater snail</name>
    <dbReference type="NCBI Taxonomy" id="6526"/>
    <lineage>
        <taxon>Eukaryota</taxon>
        <taxon>Metazoa</taxon>
        <taxon>Spiralia</taxon>
        <taxon>Lophotrochozoa</taxon>
        <taxon>Mollusca</taxon>
        <taxon>Gastropoda</taxon>
        <taxon>Heterobranchia</taxon>
        <taxon>Euthyneura</taxon>
        <taxon>Panpulmonata</taxon>
        <taxon>Hygrophila</taxon>
        <taxon>Lymnaeoidea</taxon>
        <taxon>Planorbidae</taxon>
        <taxon>Biomphalaria</taxon>
    </lineage>
</organism>
<evidence type="ECO:0000256" key="4">
    <source>
        <dbReference type="ARBA" id="ARBA00022490"/>
    </source>
</evidence>
<dbReference type="GO" id="GO:0005634">
    <property type="term" value="C:nucleus"/>
    <property type="evidence" value="ECO:0007669"/>
    <property type="project" value="UniProtKB-SubCell"/>
</dbReference>
<dbReference type="GO" id="GO:0043022">
    <property type="term" value="F:ribosome binding"/>
    <property type="evidence" value="ECO:0007669"/>
    <property type="project" value="TreeGrafter"/>
</dbReference>
<dbReference type="Proteomes" id="UP000076420">
    <property type="component" value="Unassembled WGS sequence"/>
</dbReference>
<dbReference type="EnsemblMetazoa" id="BGLB035758-RB">
    <property type="protein sequence ID" value="BGLB035758-PB"/>
    <property type="gene ID" value="BGLB035758"/>
</dbReference>
<accession>A0A2C9LWF9</accession>
<name>A0A2C9LWF9_BIOGL</name>
<protein>
    <submittedName>
        <fullName evidence="8">Uncharacterized protein</fullName>
    </submittedName>
</protein>
<dbReference type="AlphaFoldDB" id="A0A2C9LWF9"/>
<feature type="region of interest" description="Disordered" evidence="7">
    <location>
        <begin position="306"/>
        <end position="331"/>
    </location>
</feature>
<dbReference type="KEGG" id="bgt:106052320"/>
<evidence type="ECO:0000256" key="2">
    <source>
        <dbReference type="ARBA" id="ARBA00004331"/>
    </source>
</evidence>
<dbReference type="PANTHER" id="PTHR16135">
    <property type="entry name" value="REPRESSOR OF YIELD OF DENV PROTEIN"/>
    <property type="match status" value="1"/>
</dbReference>
<dbReference type="VEuPathDB" id="VectorBase:BGLAX_041057"/>
<keyword evidence="5" id="KW-0694">RNA-binding</keyword>
<dbReference type="PANTHER" id="PTHR16135:SF2">
    <property type="entry name" value="SHIFTLESS ANTIVIRAL INHIBITOR OF RIBOSOMAL FRAMESHIFTING PROTEIN"/>
    <property type="match status" value="1"/>
</dbReference>
<dbReference type="EnsemblMetazoa" id="BGLB035758-RA">
    <property type="protein sequence ID" value="BGLB035758-PA"/>
    <property type="gene ID" value="BGLB035758"/>
</dbReference>
<dbReference type="GO" id="GO:0036464">
    <property type="term" value="C:cytoplasmic ribonucleoprotein granule"/>
    <property type="evidence" value="ECO:0007669"/>
    <property type="project" value="UniProtKB-SubCell"/>
</dbReference>
<dbReference type="GO" id="GO:1990825">
    <property type="term" value="F:sequence-specific mRNA binding"/>
    <property type="evidence" value="ECO:0007669"/>
    <property type="project" value="TreeGrafter"/>
</dbReference>
<proteinExistence type="inferred from homology"/>
<dbReference type="GO" id="GO:0045087">
    <property type="term" value="P:innate immune response"/>
    <property type="evidence" value="ECO:0007669"/>
    <property type="project" value="TreeGrafter"/>
</dbReference>
<dbReference type="InterPro" id="IPR026795">
    <property type="entry name" value="SHFL"/>
</dbReference>
<keyword evidence="4" id="KW-0963">Cytoplasm</keyword>
<keyword evidence="6" id="KW-0539">Nucleus</keyword>
<comment type="similarity">
    <text evidence="3">Belongs to the SHFL family.</text>
</comment>
<evidence type="ECO:0000256" key="7">
    <source>
        <dbReference type="SAM" id="MobiDB-lite"/>
    </source>
</evidence>
<dbReference type="Pfam" id="PF15135">
    <property type="entry name" value="UPF0515"/>
    <property type="match status" value="1"/>
</dbReference>
<evidence type="ECO:0000313" key="8">
    <source>
        <dbReference type="EnsemblMetazoa" id="BGLB035758-PB"/>
    </source>
</evidence>
<gene>
    <name evidence="8" type="primary">106052320</name>
</gene>
<evidence type="ECO:0000256" key="1">
    <source>
        <dbReference type="ARBA" id="ARBA00004123"/>
    </source>
</evidence>
<comment type="subcellular location">
    <subcellularLocation>
        <location evidence="2">Cytoplasm</location>
        <location evidence="2">Cytoplasmic ribonucleoprotein granule</location>
    </subcellularLocation>
    <subcellularLocation>
        <location evidence="1">Nucleus</location>
    </subcellularLocation>
</comment>
<dbReference type="VEuPathDB" id="VectorBase:BGLB035758"/>
<evidence type="ECO:0000256" key="3">
    <source>
        <dbReference type="ARBA" id="ARBA00005469"/>
    </source>
</evidence>
<evidence type="ECO:0000256" key="5">
    <source>
        <dbReference type="ARBA" id="ARBA00022884"/>
    </source>
</evidence>